<keyword evidence="1" id="KW-0812">Transmembrane</keyword>
<dbReference type="InterPro" id="IPR007216">
    <property type="entry name" value="CNOT9"/>
</dbReference>
<accession>A0A199UD81</accession>
<feature type="transmembrane region" description="Helical" evidence="1">
    <location>
        <begin position="84"/>
        <end position="103"/>
    </location>
</feature>
<evidence type="ECO:0000313" key="2">
    <source>
        <dbReference type="EMBL" id="OAY62711.1"/>
    </source>
</evidence>
<dbReference type="PANTHER" id="PTHR12262">
    <property type="entry name" value="CCR4-NOT TRANSCRIPTION COMPLEX SUBUNIT 9"/>
    <property type="match status" value="1"/>
</dbReference>
<name>A0A199UD81_ANACO</name>
<dbReference type="GO" id="GO:0030014">
    <property type="term" value="C:CCR4-NOT complex"/>
    <property type="evidence" value="ECO:0007669"/>
    <property type="project" value="InterPro"/>
</dbReference>
<proteinExistence type="predicted"/>
<evidence type="ECO:0000313" key="3">
    <source>
        <dbReference type="Proteomes" id="UP000092600"/>
    </source>
</evidence>
<evidence type="ECO:0000256" key="1">
    <source>
        <dbReference type="SAM" id="Phobius"/>
    </source>
</evidence>
<keyword evidence="1" id="KW-0472">Membrane</keyword>
<organism evidence="2 3">
    <name type="scientific">Ananas comosus</name>
    <name type="common">Pineapple</name>
    <name type="synonym">Ananas ananas</name>
    <dbReference type="NCBI Taxonomy" id="4615"/>
    <lineage>
        <taxon>Eukaryota</taxon>
        <taxon>Viridiplantae</taxon>
        <taxon>Streptophyta</taxon>
        <taxon>Embryophyta</taxon>
        <taxon>Tracheophyta</taxon>
        <taxon>Spermatophyta</taxon>
        <taxon>Magnoliopsida</taxon>
        <taxon>Liliopsida</taxon>
        <taxon>Poales</taxon>
        <taxon>Bromeliaceae</taxon>
        <taxon>Bromelioideae</taxon>
        <taxon>Ananas</taxon>
    </lineage>
</organism>
<dbReference type="Gene3D" id="1.25.10.10">
    <property type="entry name" value="Leucine-rich Repeat Variant"/>
    <property type="match status" value="1"/>
</dbReference>
<sequence>MKAMQRPTVMTETILEFFEEDLRESAIRYLSNYLLEEIVVFYMRMVPDNLDVRPIKRLANVLTLFQCVAANDETREKFVNCMPLFSLIYHISMGLGFVIIRGFELGSWY</sequence>
<protein>
    <submittedName>
        <fullName evidence="2">Uncharacterized protein</fullName>
    </submittedName>
</protein>
<dbReference type="AlphaFoldDB" id="A0A199UD81"/>
<gene>
    <name evidence="2" type="ORF">ACMD2_12226</name>
</gene>
<keyword evidence="1" id="KW-1133">Transmembrane helix</keyword>
<dbReference type="GO" id="GO:0006402">
    <property type="term" value="P:mRNA catabolic process"/>
    <property type="evidence" value="ECO:0007669"/>
    <property type="project" value="InterPro"/>
</dbReference>
<dbReference type="Proteomes" id="UP000092600">
    <property type="component" value="Unassembled WGS sequence"/>
</dbReference>
<dbReference type="STRING" id="4615.A0A199UD81"/>
<reference evidence="2 3" key="1">
    <citation type="journal article" date="2016" name="DNA Res.">
        <title>The draft genome of MD-2 pineapple using hybrid error correction of long reads.</title>
        <authorList>
            <person name="Redwan R.M."/>
            <person name="Saidin A."/>
            <person name="Kumar S.V."/>
        </authorList>
    </citation>
    <scope>NUCLEOTIDE SEQUENCE [LARGE SCALE GENOMIC DNA]</scope>
    <source>
        <strain evidence="3">cv. MD2</strain>
        <tissue evidence="2">Leaf</tissue>
    </source>
</reference>
<dbReference type="Pfam" id="PF04078">
    <property type="entry name" value="Rcd1"/>
    <property type="match status" value="1"/>
</dbReference>
<dbReference type="InterPro" id="IPR011989">
    <property type="entry name" value="ARM-like"/>
</dbReference>
<dbReference type="EMBL" id="LSRQ01008436">
    <property type="protein sequence ID" value="OAY62711.1"/>
    <property type="molecule type" value="Genomic_DNA"/>
</dbReference>
<comment type="caution">
    <text evidence="2">The sequence shown here is derived from an EMBL/GenBank/DDBJ whole genome shotgun (WGS) entry which is preliminary data.</text>
</comment>